<evidence type="ECO:0000313" key="4">
    <source>
        <dbReference type="Proteomes" id="UP000654993"/>
    </source>
</evidence>
<organism evidence="3 4">
    <name type="scientific">Insulibacter thermoxylanivorax</name>
    <dbReference type="NCBI Taxonomy" id="2749268"/>
    <lineage>
        <taxon>Bacteria</taxon>
        <taxon>Bacillati</taxon>
        <taxon>Bacillota</taxon>
        <taxon>Bacilli</taxon>
        <taxon>Bacillales</taxon>
        <taxon>Paenibacillaceae</taxon>
        <taxon>Insulibacter</taxon>
    </lineage>
</organism>
<feature type="coiled-coil region" evidence="2">
    <location>
        <begin position="99"/>
        <end position="133"/>
    </location>
</feature>
<dbReference type="EMBL" id="BMAQ01000035">
    <property type="protein sequence ID" value="GFR39159.1"/>
    <property type="molecule type" value="Genomic_DNA"/>
</dbReference>
<comment type="caution">
    <text evidence="3">The sequence shown here is derived from an EMBL/GenBank/DDBJ whole genome shotgun (WGS) entry which is preliminary data.</text>
</comment>
<dbReference type="GO" id="GO:0044780">
    <property type="term" value="P:bacterial-type flagellum assembly"/>
    <property type="evidence" value="ECO:0007669"/>
    <property type="project" value="InterPro"/>
</dbReference>
<dbReference type="AlphaFoldDB" id="A0A916QHY3"/>
<reference evidence="3" key="1">
    <citation type="submission" date="2020-08" db="EMBL/GenBank/DDBJ databases">
        <authorList>
            <person name="Uke A."/>
            <person name="Chhe C."/>
            <person name="Baramee S."/>
            <person name="Kosugi A."/>
        </authorList>
    </citation>
    <scope>NUCLEOTIDE SEQUENCE</scope>
    <source>
        <strain evidence="3">DA-C8</strain>
    </source>
</reference>
<gene>
    <name evidence="3" type="ORF">PRECH8_24550</name>
</gene>
<sequence>MVTQRESSRTAYVQLIEVLERYTQIYRGLIQTAEEKRQLLVRSQDHELRELAARENEWLAEFSQCEKLRKQAAVKLQETVGQKVDEEASLSDLQLILENEEQANQLRMIQQQLQQLAKQLHDLNERNQALLQQSMVLIHDLRDSLVGRPAESEYVYENPKAASTGIKRQSGIDFRT</sequence>
<accession>A0A916QHY3</accession>
<evidence type="ECO:0000313" key="3">
    <source>
        <dbReference type="EMBL" id="GFR39159.1"/>
    </source>
</evidence>
<reference evidence="3" key="2">
    <citation type="journal article" date="2021" name="Data Brief">
        <title>Draft genome sequence data of the facultative, thermophilic, xylanolytic bacterium Paenibacillus sp. strain DA-C8.</title>
        <authorList>
            <person name="Chhe C."/>
            <person name="Uke A."/>
            <person name="Baramee S."/>
            <person name="Ungkulpasvich U."/>
            <person name="Tachaapaikoon C."/>
            <person name="Pason P."/>
            <person name="Waeonukul R."/>
            <person name="Ratanakhanokchai K."/>
            <person name="Kosugi A."/>
        </authorList>
    </citation>
    <scope>NUCLEOTIDE SEQUENCE</scope>
    <source>
        <strain evidence="3">DA-C8</strain>
    </source>
</reference>
<evidence type="ECO:0008006" key="5">
    <source>
        <dbReference type="Google" id="ProtNLM"/>
    </source>
</evidence>
<dbReference type="SUPFAM" id="SSF140566">
    <property type="entry name" value="FlgN-like"/>
    <property type="match status" value="1"/>
</dbReference>
<dbReference type="Gene3D" id="1.20.58.300">
    <property type="entry name" value="FlgN-like"/>
    <property type="match status" value="1"/>
</dbReference>
<proteinExistence type="predicted"/>
<dbReference type="InterPro" id="IPR036679">
    <property type="entry name" value="FlgN-like_sf"/>
</dbReference>
<keyword evidence="1" id="KW-1005">Bacterial flagellum biogenesis</keyword>
<evidence type="ECO:0000256" key="1">
    <source>
        <dbReference type="ARBA" id="ARBA00022795"/>
    </source>
</evidence>
<evidence type="ECO:0000256" key="2">
    <source>
        <dbReference type="SAM" id="Coils"/>
    </source>
</evidence>
<keyword evidence="2" id="KW-0175">Coiled coil</keyword>
<dbReference type="Proteomes" id="UP000654993">
    <property type="component" value="Unassembled WGS sequence"/>
</dbReference>
<dbReference type="InterPro" id="IPR007809">
    <property type="entry name" value="FlgN-like"/>
</dbReference>
<protein>
    <recommendedName>
        <fullName evidence="5">FlgN protein</fullName>
    </recommendedName>
</protein>
<name>A0A916QHY3_9BACL</name>
<dbReference type="Pfam" id="PF05130">
    <property type="entry name" value="FlgN"/>
    <property type="match status" value="1"/>
</dbReference>
<keyword evidence="4" id="KW-1185">Reference proteome</keyword>